<feature type="domain" description="SMB" evidence="2">
    <location>
        <begin position="39"/>
        <end position="86"/>
    </location>
</feature>
<proteinExistence type="predicted"/>
<accession>A0A1X7UMA7</accession>
<dbReference type="OrthoDB" id="9984024at2759"/>
<sequence length="169" mass="18687">MFAKRKVPGTDCWLWSYNRTDHFCNGTDYDFNVGIKRPVDASCAGHCNNSTPINTSSGGVCYCDSQCPKHLDCCLDYVDLCLPQDEQFPSCKGICNKPLALPLRGGGYCWCFSGCNPWYTDNNSAGSCCIDYVQECQKISIPPCLDARSQGSAVNLFIAHLHVEQLNAY</sequence>
<reference evidence="3" key="1">
    <citation type="submission" date="2017-05" db="UniProtKB">
        <authorList>
            <consortium name="EnsemblMetazoa"/>
        </authorList>
    </citation>
    <scope>IDENTIFICATION</scope>
</reference>
<dbReference type="eggNOG" id="ENOG502SG2B">
    <property type="taxonomic scope" value="Eukaryota"/>
</dbReference>
<protein>
    <recommendedName>
        <fullName evidence="2">SMB domain-containing protein</fullName>
    </recommendedName>
</protein>
<evidence type="ECO:0000256" key="1">
    <source>
        <dbReference type="ARBA" id="ARBA00023157"/>
    </source>
</evidence>
<name>A0A1X7UMA7_AMPQE</name>
<dbReference type="Gene3D" id="4.10.410.20">
    <property type="match status" value="1"/>
</dbReference>
<organism evidence="3">
    <name type="scientific">Amphimedon queenslandica</name>
    <name type="common">Sponge</name>
    <dbReference type="NCBI Taxonomy" id="400682"/>
    <lineage>
        <taxon>Eukaryota</taxon>
        <taxon>Metazoa</taxon>
        <taxon>Porifera</taxon>
        <taxon>Demospongiae</taxon>
        <taxon>Heteroscleromorpha</taxon>
        <taxon>Haplosclerida</taxon>
        <taxon>Niphatidae</taxon>
        <taxon>Amphimedon</taxon>
    </lineage>
</organism>
<feature type="domain" description="SMB" evidence="2">
    <location>
        <begin position="87"/>
        <end position="140"/>
    </location>
</feature>
<dbReference type="Pfam" id="PF01033">
    <property type="entry name" value="Somatomedin_B"/>
    <property type="match status" value="1"/>
</dbReference>
<dbReference type="InterPro" id="IPR001212">
    <property type="entry name" value="Somatomedin_B_dom"/>
</dbReference>
<dbReference type="PROSITE" id="PS00524">
    <property type="entry name" value="SMB_1"/>
    <property type="match status" value="1"/>
</dbReference>
<dbReference type="SUPFAM" id="SSF90188">
    <property type="entry name" value="Somatomedin B domain"/>
    <property type="match status" value="1"/>
</dbReference>
<dbReference type="PROSITE" id="PS50958">
    <property type="entry name" value="SMB_2"/>
    <property type="match status" value="2"/>
</dbReference>
<evidence type="ECO:0000259" key="2">
    <source>
        <dbReference type="PROSITE" id="PS50958"/>
    </source>
</evidence>
<dbReference type="InParanoid" id="A0A1X7UMA7"/>
<evidence type="ECO:0000313" key="3">
    <source>
        <dbReference type="EnsemblMetazoa" id="Aqu2.1.28796_001"/>
    </source>
</evidence>
<dbReference type="InterPro" id="IPR036024">
    <property type="entry name" value="Somatomedin_B-like_dom_sf"/>
</dbReference>
<dbReference type="AlphaFoldDB" id="A0A1X7UMA7"/>
<keyword evidence="1" id="KW-1015">Disulfide bond</keyword>
<dbReference type="EnsemblMetazoa" id="Aqu2.1.28796_001">
    <property type="protein sequence ID" value="Aqu2.1.28796_001"/>
    <property type="gene ID" value="Aqu2.1.28796"/>
</dbReference>